<evidence type="ECO:0000256" key="1">
    <source>
        <dbReference type="SAM" id="Phobius"/>
    </source>
</evidence>
<organism evidence="2 3">
    <name type="scientific">Helicobacter mastomyrinus</name>
    <dbReference type="NCBI Taxonomy" id="287948"/>
    <lineage>
        <taxon>Bacteria</taxon>
        <taxon>Pseudomonadati</taxon>
        <taxon>Campylobacterota</taxon>
        <taxon>Epsilonproteobacteria</taxon>
        <taxon>Campylobacterales</taxon>
        <taxon>Helicobacteraceae</taxon>
        <taxon>Helicobacter</taxon>
    </lineage>
</organism>
<dbReference type="RefSeq" id="WP_295699396.1">
    <property type="nucleotide sequence ID" value="NZ_CP145316.1"/>
</dbReference>
<evidence type="ECO:0000313" key="3">
    <source>
        <dbReference type="Proteomes" id="UP001434737"/>
    </source>
</evidence>
<accession>A0ABZ3F4T5</accession>
<feature type="transmembrane region" description="Helical" evidence="1">
    <location>
        <begin position="75"/>
        <end position="96"/>
    </location>
</feature>
<name>A0ABZ3F4T5_9HELI</name>
<sequence length="97" mass="11241">MKNIYLAEIDPNTNNKKIINRSPFNSVKEAQNAAKRALRNKKLEKNIYGIIKVDSKGTEIKGIFYKRKKHKRKKITDSEVMALLLGLLLIISLWFIL</sequence>
<keyword evidence="3" id="KW-1185">Reference proteome</keyword>
<dbReference type="Proteomes" id="UP001434737">
    <property type="component" value="Chromosome"/>
</dbReference>
<dbReference type="EMBL" id="CP145316">
    <property type="protein sequence ID" value="XAM18187.1"/>
    <property type="molecule type" value="Genomic_DNA"/>
</dbReference>
<keyword evidence="1" id="KW-1133">Transmembrane helix</keyword>
<gene>
    <name evidence="2" type="ORF">V3I05_00385</name>
</gene>
<protein>
    <submittedName>
        <fullName evidence="2">Uncharacterized protein</fullName>
    </submittedName>
</protein>
<evidence type="ECO:0000313" key="2">
    <source>
        <dbReference type="EMBL" id="XAM18187.1"/>
    </source>
</evidence>
<keyword evidence="1" id="KW-0812">Transmembrane</keyword>
<reference evidence="2 3" key="1">
    <citation type="submission" date="2024-02" db="EMBL/GenBank/DDBJ databases">
        <title>Genome and pathogenicity analysis of Helicobacter mastomyrinus isolated from mice.</title>
        <authorList>
            <person name="Zhu L."/>
        </authorList>
    </citation>
    <scope>NUCLEOTIDE SEQUENCE [LARGE SCALE GENOMIC DNA]</scope>
    <source>
        <strain evidence="2 3">Hm-17</strain>
    </source>
</reference>
<keyword evidence="1" id="KW-0472">Membrane</keyword>
<proteinExistence type="predicted"/>